<organism evidence="1 2">
    <name type="scientific">Eiseniibacteriota bacterium</name>
    <dbReference type="NCBI Taxonomy" id="2212470"/>
    <lineage>
        <taxon>Bacteria</taxon>
        <taxon>Candidatus Eiseniibacteriota</taxon>
    </lineage>
</organism>
<accession>A0A538UDH9</accession>
<name>A0A538UDH9_UNCEI</name>
<gene>
    <name evidence="1" type="ORF">E6K81_02340</name>
</gene>
<sequence length="123" mass="13235">MRRTVLVACAAALLIGACSKGPTRAIVDGYTLHGVVTARDGAPLRDVSVLLGREGSSEFHPFATTGADGAFLFQPAPATGPSTEVFRFEKPGFVAREEFARTATRLEPYRYRLEVELDPEPAP</sequence>
<dbReference type="AlphaFoldDB" id="A0A538UDH9"/>
<evidence type="ECO:0000313" key="1">
    <source>
        <dbReference type="EMBL" id="TMQ73897.1"/>
    </source>
</evidence>
<evidence type="ECO:0000313" key="2">
    <source>
        <dbReference type="Proteomes" id="UP000319771"/>
    </source>
</evidence>
<protein>
    <submittedName>
        <fullName evidence="1">Carboxypeptidase regulatory-like domain-containing protein</fullName>
    </submittedName>
</protein>
<dbReference type="Proteomes" id="UP000319771">
    <property type="component" value="Unassembled WGS sequence"/>
</dbReference>
<keyword evidence="1" id="KW-0645">Protease</keyword>
<comment type="caution">
    <text evidence="1">The sequence shown here is derived from an EMBL/GenBank/DDBJ whole genome shotgun (WGS) entry which is preliminary data.</text>
</comment>
<dbReference type="SUPFAM" id="SSF49464">
    <property type="entry name" value="Carboxypeptidase regulatory domain-like"/>
    <property type="match status" value="1"/>
</dbReference>
<dbReference type="GO" id="GO:0004180">
    <property type="term" value="F:carboxypeptidase activity"/>
    <property type="evidence" value="ECO:0007669"/>
    <property type="project" value="UniProtKB-KW"/>
</dbReference>
<keyword evidence="1" id="KW-0121">Carboxypeptidase</keyword>
<proteinExistence type="predicted"/>
<dbReference type="EMBL" id="VBPB01000033">
    <property type="protein sequence ID" value="TMQ73897.1"/>
    <property type="molecule type" value="Genomic_DNA"/>
</dbReference>
<dbReference type="InterPro" id="IPR008969">
    <property type="entry name" value="CarboxyPept-like_regulatory"/>
</dbReference>
<keyword evidence="1" id="KW-0378">Hydrolase</keyword>
<dbReference type="PROSITE" id="PS51257">
    <property type="entry name" value="PROKAR_LIPOPROTEIN"/>
    <property type="match status" value="1"/>
</dbReference>
<reference evidence="1 2" key="1">
    <citation type="journal article" date="2019" name="Nat. Microbiol.">
        <title>Mediterranean grassland soil C-N compound turnover is dependent on rainfall and depth, and is mediated by genomically divergent microorganisms.</title>
        <authorList>
            <person name="Diamond S."/>
            <person name="Andeer P.F."/>
            <person name="Li Z."/>
            <person name="Crits-Christoph A."/>
            <person name="Burstein D."/>
            <person name="Anantharaman K."/>
            <person name="Lane K.R."/>
            <person name="Thomas B.C."/>
            <person name="Pan C."/>
            <person name="Northen T.R."/>
            <person name="Banfield J.F."/>
        </authorList>
    </citation>
    <scope>NUCLEOTIDE SEQUENCE [LARGE SCALE GENOMIC DNA]</scope>
    <source>
        <strain evidence="1">WS_11</strain>
    </source>
</reference>